<accession>A0A4D4J3A9</accession>
<dbReference type="InterPro" id="IPR027479">
    <property type="entry name" value="S-Me-THD_N_sf"/>
</dbReference>
<dbReference type="EMBL" id="BJFL01000001">
    <property type="protein sequence ID" value="GDY28487.1"/>
    <property type="molecule type" value="Genomic_DNA"/>
</dbReference>
<dbReference type="Pfam" id="PF06032">
    <property type="entry name" value="S-Me-THD_N"/>
    <property type="match status" value="1"/>
</dbReference>
<comment type="caution">
    <text evidence="3">The sequence shown here is derived from an EMBL/GenBank/DDBJ whole genome shotgun (WGS) entry which is preliminary data.</text>
</comment>
<dbReference type="InterPro" id="IPR010318">
    <property type="entry name" value="S-Me-THD_N"/>
</dbReference>
<dbReference type="Gene3D" id="2.40.390.10">
    <property type="entry name" value="CV3147-like"/>
    <property type="match status" value="1"/>
</dbReference>
<evidence type="ECO:0000259" key="1">
    <source>
        <dbReference type="Pfam" id="PF06032"/>
    </source>
</evidence>
<dbReference type="SUPFAM" id="SSF160991">
    <property type="entry name" value="CV3147-like"/>
    <property type="match status" value="1"/>
</dbReference>
<dbReference type="AlphaFoldDB" id="A0A4D4J3A9"/>
<dbReference type="RefSeq" id="WP_192909319.1">
    <property type="nucleotide sequence ID" value="NZ_BJFL01000001.1"/>
</dbReference>
<sequence length="356" mass="37044">MPPARLLSLDDVEALHWGANLLGSGGGGPRLGALLVSTALTNGAAARLVTVDALSGGWVLPVAVVGSSASVGAEKLPAGDEWRRAVQVAERHLGATVDAIAVPLIGGATTLYPFLAATQTGKPVVDADLSGRACSRLDQTVVGAELRGTWVFADAHGTAVILHGADARLAERVIRGAVAGLGGWAAVACPPLRAETFRTQALTGSVSQAITLGGRYLAGIAARDDGKALAARLGGHHLGQGTVLEVRRFAGPTFARGSVGIRATDQRRVLRVEMQNEFAMVMCDGEVVATAPDVICLLDVHSRQVIQTGQVRRGHEVDVFVLPVPDRLWQPDVLDRVAPRAYGLETHPVRKGAPSP</sequence>
<organism evidence="3 4">
    <name type="scientific">Gandjariella thermophila</name>
    <dbReference type="NCBI Taxonomy" id="1931992"/>
    <lineage>
        <taxon>Bacteria</taxon>
        <taxon>Bacillati</taxon>
        <taxon>Actinomycetota</taxon>
        <taxon>Actinomycetes</taxon>
        <taxon>Pseudonocardiales</taxon>
        <taxon>Pseudonocardiaceae</taxon>
        <taxon>Gandjariella</taxon>
    </lineage>
</organism>
<evidence type="ECO:0008006" key="5">
    <source>
        <dbReference type="Google" id="ProtNLM"/>
    </source>
</evidence>
<dbReference type="InterPro" id="IPR024071">
    <property type="entry name" value="S-Me-THD_C_sf"/>
</dbReference>
<dbReference type="InterPro" id="IPR048350">
    <property type="entry name" value="S-Me-THD-like_C"/>
</dbReference>
<evidence type="ECO:0000313" key="3">
    <source>
        <dbReference type="EMBL" id="GDY28487.1"/>
    </source>
</evidence>
<evidence type="ECO:0000313" key="4">
    <source>
        <dbReference type="Proteomes" id="UP000298860"/>
    </source>
</evidence>
<name>A0A4D4J3A9_9PSEU</name>
<proteinExistence type="predicted"/>
<protein>
    <recommendedName>
        <fullName evidence="5">DUF917 domain-containing protein</fullName>
    </recommendedName>
</protein>
<feature type="domain" description="S-Me-THD N-terminal" evidence="1">
    <location>
        <begin position="10"/>
        <end position="162"/>
    </location>
</feature>
<reference evidence="4" key="1">
    <citation type="submission" date="2019-04" db="EMBL/GenBank/DDBJ databases">
        <title>Draft genome sequence of Pseudonocardiaceae bacterium SL3-2-4.</title>
        <authorList>
            <person name="Ningsih F."/>
            <person name="Yokota A."/>
            <person name="Sakai Y."/>
            <person name="Nanatani K."/>
            <person name="Yabe S."/>
            <person name="Oetari A."/>
            <person name="Sjamsuridzal W."/>
        </authorList>
    </citation>
    <scope>NUCLEOTIDE SEQUENCE [LARGE SCALE GENOMIC DNA]</scope>
    <source>
        <strain evidence="4">SL3-2-4</strain>
    </source>
</reference>
<keyword evidence="4" id="KW-1185">Reference proteome</keyword>
<dbReference type="Gene3D" id="3.40.1610.10">
    <property type="entry name" value="CV3147-like domain"/>
    <property type="match status" value="1"/>
</dbReference>
<gene>
    <name evidence="3" type="ORF">GTS_01200</name>
</gene>
<dbReference type="Proteomes" id="UP000298860">
    <property type="component" value="Unassembled WGS sequence"/>
</dbReference>
<evidence type="ECO:0000259" key="2">
    <source>
        <dbReference type="Pfam" id="PF20906"/>
    </source>
</evidence>
<feature type="domain" description="S-Me-THD-like C-terminal" evidence="2">
    <location>
        <begin position="168"/>
        <end position="346"/>
    </location>
</feature>
<dbReference type="Pfam" id="PF20906">
    <property type="entry name" value="S-Me-THD_C"/>
    <property type="match status" value="1"/>
</dbReference>